<sequence>MPRSCSVKDEEKGFSQRKKRIGADNSTNCLILHSFDSQDPVSMTCVADIHQPGELCDKLQPLITFGGSEEGTVMAFQSWNGKPVKRTKETDMASVTALLVIPSHSWICCGDEKGGITIFRLSVGREKEENEVNMSLLFSSNKGHSSSVTCFATDGDNFVYSGSIDGILISWKLQETINLNKKIGHHTGELSQILTVGNKYLLSVGPNSPAIHVWPLGGEEKEKEEEGESTQNPFSLRGHTGGVLCSLYLKGSRNGDGILWSGGDDCFIRIWDLNNPVHLNSRIASNSKDVKIMMKDNSLSEYSDEYDDDEMDDSMQDNSIRMLIGHKRTVVALREAHGIVFSCDVSGSFLAWNPHRYWLLHAFSVPLGRGLQRTPSIVGNNNDVTEDKETFNSNEIVYGARCLGFMEGFYWIIDTLSGPQSVYMPNHPRLRKSLSYSEVDNPETVNEIIDESVMMNRFVNYVQETLDFFLHYIGTHSEIFATSVNAQLLERNDKKKELLLSTAVMATNCYHVQSLSSPVSFNNPIQEKMKNDCNDIIPSVHSNFTDVNNLQTQQMDLERERQRLQKEAMHLDDKVLAVARLEAELIEMKKQQESRDAEREDLLRSLMKREQEREQQLAQVSTELSFLRLKYADWGSVVEKQH</sequence>
<keyword evidence="1" id="KW-0853">WD repeat</keyword>
<dbReference type="GO" id="GO:0005840">
    <property type="term" value="C:ribosome"/>
    <property type="evidence" value="ECO:0007669"/>
    <property type="project" value="UniProtKB-KW"/>
</dbReference>
<dbReference type="SMART" id="SM00320">
    <property type="entry name" value="WD40"/>
    <property type="match status" value="4"/>
</dbReference>
<keyword evidence="3" id="KW-0689">Ribosomal protein</keyword>
<dbReference type="InterPro" id="IPR015943">
    <property type="entry name" value="WD40/YVTN_repeat-like_dom_sf"/>
</dbReference>
<dbReference type="AlphaFoldDB" id="A0A1X0NWK4"/>
<dbReference type="InterPro" id="IPR036322">
    <property type="entry name" value="WD40_repeat_dom_sf"/>
</dbReference>
<evidence type="ECO:0000256" key="3">
    <source>
        <dbReference type="ARBA" id="ARBA00022980"/>
    </source>
</evidence>
<protein>
    <submittedName>
        <fullName evidence="5">Uncharacterized protein</fullName>
    </submittedName>
</protein>
<evidence type="ECO:0000256" key="2">
    <source>
        <dbReference type="ARBA" id="ARBA00022737"/>
    </source>
</evidence>
<reference evidence="5 6" key="1">
    <citation type="submission" date="2017-03" db="EMBL/GenBank/DDBJ databases">
        <title>An alternative strategy for trypanosome survival in the mammalian bloodstream revealed through genome and transcriptome analysis of the ubiquitous bovine parasite Trypanosoma (Megatrypanum) theileri.</title>
        <authorList>
            <person name="Kelly S."/>
            <person name="Ivens A."/>
            <person name="Mott A."/>
            <person name="O'Neill E."/>
            <person name="Emms D."/>
            <person name="Macleod O."/>
            <person name="Voorheis P."/>
            <person name="Matthews J."/>
            <person name="Matthews K."/>
            <person name="Carrington M."/>
        </authorList>
    </citation>
    <scope>NUCLEOTIDE SEQUENCE [LARGE SCALE GENOMIC DNA]</scope>
    <source>
        <strain evidence="5">Edinburgh</strain>
    </source>
</reference>
<accession>A0A1X0NWK4</accession>
<keyword evidence="2" id="KW-0677">Repeat</keyword>
<dbReference type="Proteomes" id="UP000192257">
    <property type="component" value="Unassembled WGS sequence"/>
</dbReference>
<dbReference type="Gene3D" id="2.130.10.10">
    <property type="entry name" value="YVTN repeat-like/Quinoprotein amine dehydrogenase"/>
    <property type="match status" value="2"/>
</dbReference>
<dbReference type="PROSITE" id="PS00678">
    <property type="entry name" value="WD_REPEATS_1"/>
    <property type="match status" value="1"/>
</dbReference>
<gene>
    <name evidence="5" type="ORF">TM35_000162070</name>
</gene>
<dbReference type="SUPFAM" id="SSF50978">
    <property type="entry name" value="WD40 repeat-like"/>
    <property type="match status" value="1"/>
</dbReference>
<evidence type="ECO:0000256" key="4">
    <source>
        <dbReference type="SAM" id="Coils"/>
    </source>
</evidence>
<keyword evidence="4" id="KW-0175">Coiled coil</keyword>
<dbReference type="Pfam" id="PF00400">
    <property type="entry name" value="WD40"/>
    <property type="match status" value="2"/>
</dbReference>
<feature type="coiled-coil region" evidence="4">
    <location>
        <begin position="547"/>
        <end position="598"/>
    </location>
</feature>
<evidence type="ECO:0000313" key="6">
    <source>
        <dbReference type="Proteomes" id="UP000192257"/>
    </source>
</evidence>
<dbReference type="PANTHER" id="PTHR19848">
    <property type="entry name" value="WD40 REPEAT PROTEIN"/>
    <property type="match status" value="1"/>
</dbReference>
<dbReference type="RefSeq" id="XP_028882635.1">
    <property type="nucleotide sequence ID" value="XM_029026079.1"/>
</dbReference>
<keyword evidence="3" id="KW-0687">Ribonucleoprotein</keyword>
<proteinExistence type="predicted"/>
<dbReference type="InterPro" id="IPR019775">
    <property type="entry name" value="WD40_repeat_CS"/>
</dbReference>
<dbReference type="EMBL" id="NBCO01000016">
    <property type="protein sequence ID" value="ORC88569.1"/>
    <property type="molecule type" value="Genomic_DNA"/>
</dbReference>
<dbReference type="OrthoDB" id="189968at2759"/>
<comment type="caution">
    <text evidence="5">The sequence shown here is derived from an EMBL/GenBank/DDBJ whole genome shotgun (WGS) entry which is preliminary data.</text>
</comment>
<organism evidence="5 6">
    <name type="scientific">Trypanosoma theileri</name>
    <dbReference type="NCBI Taxonomy" id="67003"/>
    <lineage>
        <taxon>Eukaryota</taxon>
        <taxon>Discoba</taxon>
        <taxon>Euglenozoa</taxon>
        <taxon>Kinetoplastea</taxon>
        <taxon>Metakinetoplastina</taxon>
        <taxon>Trypanosomatida</taxon>
        <taxon>Trypanosomatidae</taxon>
        <taxon>Trypanosoma</taxon>
    </lineage>
</organism>
<dbReference type="STRING" id="67003.A0A1X0NWK4"/>
<dbReference type="PANTHER" id="PTHR19848:SF8">
    <property type="entry name" value="F-BOX AND WD REPEAT DOMAIN CONTAINING 7"/>
    <property type="match status" value="1"/>
</dbReference>
<evidence type="ECO:0000256" key="1">
    <source>
        <dbReference type="ARBA" id="ARBA00022574"/>
    </source>
</evidence>
<dbReference type="VEuPathDB" id="TriTrypDB:TM35_000162070"/>
<keyword evidence="6" id="KW-1185">Reference proteome</keyword>
<name>A0A1X0NWK4_9TRYP</name>
<evidence type="ECO:0000313" key="5">
    <source>
        <dbReference type="EMBL" id="ORC88569.1"/>
    </source>
</evidence>
<dbReference type="GeneID" id="39985859"/>
<dbReference type="InterPro" id="IPR001680">
    <property type="entry name" value="WD40_rpt"/>
</dbReference>